<evidence type="ECO:0000313" key="2">
    <source>
        <dbReference type="Proteomes" id="UP001422759"/>
    </source>
</evidence>
<evidence type="ECO:0000313" key="1">
    <source>
        <dbReference type="EMBL" id="GAA2151963.1"/>
    </source>
</evidence>
<comment type="caution">
    <text evidence="1">The sequence shown here is derived from an EMBL/GenBank/DDBJ whole genome shotgun (WGS) entry which is preliminary data.</text>
</comment>
<name>A0ABN3A247_9ACTN</name>
<dbReference type="Proteomes" id="UP001422759">
    <property type="component" value="Unassembled WGS sequence"/>
</dbReference>
<dbReference type="EMBL" id="BAAANT010000033">
    <property type="protein sequence ID" value="GAA2151963.1"/>
    <property type="molecule type" value="Genomic_DNA"/>
</dbReference>
<keyword evidence="2" id="KW-1185">Reference proteome</keyword>
<gene>
    <name evidence="1" type="ORF">GCM10009760_47990</name>
</gene>
<accession>A0ABN3A247</accession>
<reference evidence="1 2" key="1">
    <citation type="journal article" date="2019" name="Int. J. Syst. Evol. Microbiol.">
        <title>The Global Catalogue of Microorganisms (GCM) 10K type strain sequencing project: providing services to taxonomists for standard genome sequencing and annotation.</title>
        <authorList>
            <consortium name="The Broad Institute Genomics Platform"/>
            <consortium name="The Broad Institute Genome Sequencing Center for Infectious Disease"/>
            <person name="Wu L."/>
            <person name="Ma J."/>
        </authorList>
    </citation>
    <scope>NUCLEOTIDE SEQUENCE [LARGE SCALE GENOMIC DNA]</scope>
    <source>
        <strain evidence="1 2">JCM 14560</strain>
    </source>
</reference>
<proteinExistence type="predicted"/>
<sequence>MRPALGTAVLGLRGERLPAVRLPVEGTAAVRLRAEGLVTVGLGRLGRERHQLATAFRSCWNAV</sequence>
<organism evidence="1 2">
    <name type="scientific">Kitasatospora kazusensis</name>
    <dbReference type="NCBI Taxonomy" id="407974"/>
    <lineage>
        <taxon>Bacteria</taxon>
        <taxon>Bacillati</taxon>
        <taxon>Actinomycetota</taxon>
        <taxon>Actinomycetes</taxon>
        <taxon>Kitasatosporales</taxon>
        <taxon>Streptomycetaceae</taxon>
        <taxon>Kitasatospora</taxon>
    </lineage>
</organism>
<protein>
    <submittedName>
        <fullName evidence="1">Uncharacterized protein</fullName>
    </submittedName>
</protein>